<feature type="binding site" evidence="13">
    <location>
        <position position="286"/>
    </location>
    <ligand>
        <name>NADPH</name>
        <dbReference type="ChEBI" id="CHEBI:57783"/>
    </ligand>
</feature>
<feature type="binding site" evidence="13">
    <location>
        <position position="261"/>
    </location>
    <ligand>
        <name>sn-glycerol 3-phosphate</name>
        <dbReference type="ChEBI" id="CHEBI:57597"/>
    </ligand>
</feature>
<evidence type="ECO:0000256" key="2">
    <source>
        <dbReference type="ARBA" id="ARBA00022516"/>
    </source>
</evidence>
<dbReference type="PANTHER" id="PTHR11728">
    <property type="entry name" value="GLYCEROL-3-PHOSPHATE DEHYDROGENASE"/>
    <property type="match status" value="1"/>
</dbReference>
<reference evidence="21" key="1">
    <citation type="submission" date="2020-07" db="EMBL/GenBank/DDBJ databases">
        <authorList>
            <person name="Partida-Martinez L."/>
            <person name="Huntemann M."/>
            <person name="Clum A."/>
            <person name="Wang J."/>
            <person name="Palaniappan K."/>
            <person name="Ritter S."/>
            <person name="Chen I.-M."/>
            <person name="Stamatis D."/>
            <person name="Reddy T."/>
            <person name="O'Malley R."/>
            <person name="Daum C."/>
            <person name="Shapiro N."/>
            <person name="Ivanova N."/>
            <person name="Kyrpides N."/>
            <person name="Woyke T."/>
        </authorList>
    </citation>
    <scope>NUCLEOTIDE SEQUENCE [LARGE SCALE GENOMIC DNA]</scope>
    <source>
        <strain evidence="21">AT2.8</strain>
    </source>
</reference>
<evidence type="ECO:0000256" key="17">
    <source>
        <dbReference type="RuleBase" id="RU000437"/>
    </source>
</evidence>
<dbReference type="InterPro" id="IPR011128">
    <property type="entry name" value="G3P_DH_NAD-dep_N"/>
</dbReference>
<feature type="domain" description="Glycerol-3-phosphate dehydrogenase NAD-dependent C-terminal" evidence="19">
    <location>
        <begin position="185"/>
        <end position="325"/>
    </location>
</feature>
<proteinExistence type="inferred from homology"/>
<dbReference type="Gene3D" id="1.10.1040.10">
    <property type="entry name" value="N-(1-d-carboxylethyl)-l-norvaline Dehydrogenase, domain 2"/>
    <property type="match status" value="1"/>
</dbReference>
<comment type="catalytic activity">
    <reaction evidence="9">
        <text>sn-glycerol 3-phosphate + NADP(+) = dihydroxyacetone phosphate + NADPH + H(+)</text>
        <dbReference type="Rhea" id="RHEA:11096"/>
        <dbReference type="ChEBI" id="CHEBI:15378"/>
        <dbReference type="ChEBI" id="CHEBI:57597"/>
        <dbReference type="ChEBI" id="CHEBI:57642"/>
        <dbReference type="ChEBI" id="CHEBI:57783"/>
        <dbReference type="ChEBI" id="CHEBI:58349"/>
        <dbReference type="EC" id="1.1.1.94"/>
    </reaction>
    <physiologicalReaction direction="right-to-left" evidence="9">
        <dbReference type="Rhea" id="RHEA:11098"/>
    </physiologicalReaction>
</comment>
<evidence type="ECO:0000256" key="15">
    <source>
        <dbReference type="PIRSR" id="PIRSR000114-2"/>
    </source>
</evidence>
<keyword evidence="13" id="KW-0963">Cytoplasm</keyword>
<feature type="binding site" evidence="13">
    <location>
        <position position="260"/>
    </location>
    <ligand>
        <name>sn-glycerol 3-phosphate</name>
        <dbReference type="ChEBI" id="CHEBI:57597"/>
    </ligand>
</feature>
<dbReference type="PIRSF" id="PIRSF000114">
    <property type="entry name" value="Glycerol-3-P_dh"/>
    <property type="match status" value="1"/>
</dbReference>
<keyword evidence="6 13" id="KW-0443">Lipid metabolism</keyword>
<dbReference type="InterPro" id="IPR013328">
    <property type="entry name" value="6PGD_dom2"/>
</dbReference>
<feature type="binding site" evidence="16">
    <location>
        <position position="260"/>
    </location>
    <ligand>
        <name>NAD(+)</name>
        <dbReference type="ChEBI" id="CHEBI:57540"/>
    </ligand>
</feature>
<organism evidence="20 21">
    <name type="scientific">Neobacillus niacini</name>
    <dbReference type="NCBI Taxonomy" id="86668"/>
    <lineage>
        <taxon>Bacteria</taxon>
        <taxon>Bacillati</taxon>
        <taxon>Bacillota</taxon>
        <taxon>Bacilli</taxon>
        <taxon>Bacillales</taxon>
        <taxon>Bacillaceae</taxon>
        <taxon>Neobacillus</taxon>
    </lineage>
</organism>
<evidence type="ECO:0000259" key="19">
    <source>
        <dbReference type="Pfam" id="PF07479"/>
    </source>
</evidence>
<feature type="binding site" evidence="13">
    <location>
        <position position="259"/>
    </location>
    <ligand>
        <name>sn-glycerol 3-phosphate</name>
        <dbReference type="ChEBI" id="CHEBI:57597"/>
    </ligand>
</feature>
<evidence type="ECO:0000256" key="7">
    <source>
        <dbReference type="ARBA" id="ARBA00023209"/>
    </source>
</evidence>
<dbReference type="InterPro" id="IPR008927">
    <property type="entry name" value="6-PGluconate_DH-like_C_sf"/>
</dbReference>
<dbReference type="GO" id="GO:0051287">
    <property type="term" value="F:NAD binding"/>
    <property type="evidence" value="ECO:0007669"/>
    <property type="project" value="InterPro"/>
</dbReference>
<dbReference type="EC" id="1.1.1.94" evidence="10 13"/>
<dbReference type="InterPro" id="IPR006168">
    <property type="entry name" value="G3P_DH_NAD-dep"/>
</dbReference>
<evidence type="ECO:0000259" key="18">
    <source>
        <dbReference type="Pfam" id="PF01210"/>
    </source>
</evidence>
<dbReference type="PRINTS" id="PR00077">
    <property type="entry name" value="GPDHDRGNASE"/>
</dbReference>
<evidence type="ECO:0000256" key="12">
    <source>
        <dbReference type="ARBA" id="ARBA00080511"/>
    </source>
</evidence>
<feature type="binding site" evidence="13">
    <location>
        <position position="284"/>
    </location>
    <ligand>
        <name>NADPH</name>
        <dbReference type="ChEBI" id="CHEBI:57783"/>
    </ligand>
</feature>
<protein>
    <recommendedName>
        <fullName evidence="11 13">Glycerol-3-phosphate dehydrogenase [NAD(P)+]</fullName>
        <ecNumber evidence="10 13">1.1.1.94</ecNumber>
    </recommendedName>
    <alternativeName>
        <fullName evidence="13">NAD(P)(+)-dependent glycerol-3-phosphate dehydrogenase</fullName>
    </alternativeName>
    <alternativeName>
        <fullName evidence="12 13">NAD(P)H-dependent dihydroxyacetone-phosphate reductase</fullName>
    </alternativeName>
</protein>
<evidence type="ECO:0000256" key="5">
    <source>
        <dbReference type="ARBA" id="ARBA00023027"/>
    </source>
</evidence>
<feature type="binding site" evidence="13">
    <location>
        <position position="143"/>
    </location>
    <ligand>
        <name>sn-glycerol 3-phosphate</name>
        <dbReference type="ChEBI" id="CHEBI:57597"/>
    </ligand>
</feature>
<feature type="binding site" evidence="13">
    <location>
        <position position="110"/>
    </location>
    <ligand>
        <name>sn-glycerol 3-phosphate</name>
        <dbReference type="ChEBI" id="CHEBI:57597"/>
    </ligand>
</feature>
<feature type="binding site" evidence="13">
    <location>
        <position position="53"/>
    </location>
    <ligand>
        <name>NADPH</name>
        <dbReference type="ChEBI" id="CHEBI:57783"/>
    </ligand>
</feature>
<comment type="pathway">
    <text evidence="13">Membrane lipid metabolism; glycerophospholipid metabolism.</text>
</comment>
<dbReference type="PANTHER" id="PTHR11728:SF1">
    <property type="entry name" value="GLYCEROL-3-PHOSPHATE DEHYDROGENASE [NAD(+)] 2, CHLOROPLASTIC"/>
    <property type="match status" value="1"/>
</dbReference>
<comment type="function">
    <text evidence="13">Catalyzes the reduction of the glycolytic intermediate dihydroxyacetone phosphate (DHAP) to sn-glycerol 3-phosphate (G3P), the key precursor for phospholipid synthesis.</text>
</comment>
<feature type="binding site" evidence="16">
    <location>
        <position position="145"/>
    </location>
    <ligand>
        <name>NAD(+)</name>
        <dbReference type="ChEBI" id="CHEBI:57540"/>
    </ligand>
</feature>
<evidence type="ECO:0000256" key="10">
    <source>
        <dbReference type="ARBA" id="ARBA00066687"/>
    </source>
</evidence>
<evidence type="ECO:0000256" key="13">
    <source>
        <dbReference type="HAMAP-Rule" id="MF_00394"/>
    </source>
</evidence>
<feature type="binding site" evidence="13">
    <location>
        <position position="196"/>
    </location>
    <ligand>
        <name>sn-glycerol 3-phosphate</name>
        <dbReference type="ChEBI" id="CHEBI:57597"/>
    </ligand>
</feature>
<feature type="binding site" evidence="13">
    <location>
        <position position="145"/>
    </location>
    <ligand>
        <name>NADPH</name>
        <dbReference type="ChEBI" id="CHEBI:57783"/>
    </ligand>
</feature>
<dbReference type="GO" id="GO:0008654">
    <property type="term" value="P:phospholipid biosynthetic process"/>
    <property type="evidence" value="ECO:0007669"/>
    <property type="project" value="UniProtKB-KW"/>
</dbReference>
<comment type="caution">
    <text evidence="13">Lacks conserved residue(s) required for the propagation of feature annotation.</text>
</comment>
<dbReference type="HAMAP" id="MF_00394">
    <property type="entry name" value="NAD_Glyc3P_dehydrog"/>
    <property type="match status" value="1"/>
</dbReference>
<feature type="binding site" evidence="13">
    <location>
        <position position="141"/>
    </location>
    <ligand>
        <name>sn-glycerol 3-phosphate</name>
        <dbReference type="ChEBI" id="CHEBI:57597"/>
    </ligand>
</feature>
<evidence type="ECO:0000256" key="4">
    <source>
        <dbReference type="ARBA" id="ARBA00023002"/>
    </source>
</evidence>
<dbReference type="NCBIfam" id="NF000941">
    <property type="entry name" value="PRK00094.1-3"/>
    <property type="match status" value="1"/>
</dbReference>
<dbReference type="InterPro" id="IPR006109">
    <property type="entry name" value="G3P_DH_NAD-dep_C"/>
</dbReference>
<comment type="catalytic activity">
    <reaction evidence="13">
        <text>sn-glycerol 3-phosphate + NAD(+) = dihydroxyacetone phosphate + NADH + H(+)</text>
        <dbReference type="Rhea" id="RHEA:11092"/>
        <dbReference type="ChEBI" id="CHEBI:15378"/>
        <dbReference type="ChEBI" id="CHEBI:57540"/>
        <dbReference type="ChEBI" id="CHEBI:57597"/>
        <dbReference type="ChEBI" id="CHEBI:57642"/>
        <dbReference type="ChEBI" id="CHEBI:57945"/>
        <dbReference type="EC" id="1.1.1.94"/>
    </reaction>
</comment>
<dbReference type="GO" id="GO:0006650">
    <property type="term" value="P:glycerophospholipid metabolic process"/>
    <property type="evidence" value="ECO:0007669"/>
    <property type="project" value="UniProtKB-UniRule"/>
</dbReference>
<dbReference type="Gene3D" id="3.40.50.720">
    <property type="entry name" value="NAD(P)-binding Rossmann-like Domain"/>
    <property type="match status" value="1"/>
</dbReference>
<dbReference type="UniPathway" id="UPA00940"/>
<feature type="binding site" evidence="13">
    <location>
        <position position="16"/>
    </location>
    <ligand>
        <name>NADPH</name>
        <dbReference type="ChEBI" id="CHEBI:57783"/>
    </ligand>
</feature>
<keyword evidence="5 13" id="KW-0520">NAD</keyword>
<dbReference type="GO" id="GO:0046168">
    <property type="term" value="P:glycerol-3-phosphate catabolic process"/>
    <property type="evidence" value="ECO:0007669"/>
    <property type="project" value="InterPro"/>
</dbReference>
<keyword evidence="13" id="KW-0547">Nucleotide-binding</keyword>
<feature type="binding site" evidence="13">
    <location>
        <position position="110"/>
    </location>
    <ligand>
        <name>NADPH</name>
        <dbReference type="ChEBI" id="CHEBI:57783"/>
    </ligand>
</feature>
<dbReference type="Proteomes" id="UP000548423">
    <property type="component" value="Unassembled WGS sequence"/>
</dbReference>
<feature type="domain" description="Glycerol-3-phosphate dehydrogenase NAD-dependent N-terminal" evidence="18">
    <location>
        <begin position="8"/>
        <end position="165"/>
    </location>
</feature>
<evidence type="ECO:0000256" key="1">
    <source>
        <dbReference type="ARBA" id="ARBA00011009"/>
    </source>
</evidence>
<comment type="caution">
    <text evidence="20">The sequence shown here is derived from an EMBL/GenBank/DDBJ whole genome shotgun (WGS) entry which is preliminary data.</text>
</comment>
<evidence type="ECO:0000313" key="20">
    <source>
        <dbReference type="EMBL" id="NYE04819.1"/>
    </source>
</evidence>
<keyword evidence="3 13" id="KW-0521">NADP</keyword>
<gene>
    <name evidence="13" type="primary">gpsA</name>
    <name evidence="20" type="ORF">F4694_001568</name>
</gene>
<keyword evidence="2 13" id="KW-0444">Lipid biosynthesis</keyword>
<dbReference type="GO" id="GO:0046167">
    <property type="term" value="P:glycerol-3-phosphate biosynthetic process"/>
    <property type="evidence" value="ECO:0007669"/>
    <property type="project" value="UniProtKB-UniRule"/>
</dbReference>
<evidence type="ECO:0000256" key="6">
    <source>
        <dbReference type="ARBA" id="ARBA00023098"/>
    </source>
</evidence>
<dbReference type="PROSITE" id="PS00957">
    <property type="entry name" value="NAD_G3PDH"/>
    <property type="match status" value="1"/>
</dbReference>
<feature type="active site" description="Proton acceptor" evidence="13 14">
    <location>
        <position position="196"/>
    </location>
</feature>
<dbReference type="GO" id="GO:0005829">
    <property type="term" value="C:cytosol"/>
    <property type="evidence" value="ECO:0007669"/>
    <property type="project" value="TreeGrafter"/>
</dbReference>
<evidence type="ECO:0000256" key="9">
    <source>
        <dbReference type="ARBA" id="ARBA00052716"/>
    </source>
</evidence>
<feature type="binding site" evidence="16">
    <location>
        <begin position="12"/>
        <end position="17"/>
    </location>
    <ligand>
        <name>NAD(+)</name>
        <dbReference type="ChEBI" id="CHEBI:57540"/>
    </ligand>
</feature>
<dbReference type="AlphaFoldDB" id="A0A852TA71"/>
<dbReference type="SUPFAM" id="SSF48179">
    <property type="entry name" value="6-phosphogluconate dehydrogenase C-terminal domain-like"/>
    <property type="match status" value="1"/>
</dbReference>
<dbReference type="EMBL" id="JACCBX010000003">
    <property type="protein sequence ID" value="NYE04819.1"/>
    <property type="molecule type" value="Genomic_DNA"/>
</dbReference>
<comment type="subcellular location">
    <subcellularLocation>
        <location evidence="13">Cytoplasm</location>
    </subcellularLocation>
</comment>
<dbReference type="Pfam" id="PF07479">
    <property type="entry name" value="NAD_Gly3P_dh_C"/>
    <property type="match status" value="1"/>
</dbReference>
<dbReference type="GO" id="GO:0005975">
    <property type="term" value="P:carbohydrate metabolic process"/>
    <property type="evidence" value="ECO:0007669"/>
    <property type="project" value="InterPro"/>
</dbReference>
<evidence type="ECO:0000256" key="8">
    <source>
        <dbReference type="ARBA" id="ARBA00023264"/>
    </source>
</evidence>
<feature type="binding site" evidence="13">
    <location>
        <position position="249"/>
    </location>
    <ligand>
        <name>sn-glycerol 3-phosphate</name>
        <dbReference type="ChEBI" id="CHEBI:57597"/>
    </ligand>
</feature>
<name>A0A852TA71_9BACI</name>
<evidence type="ECO:0000256" key="11">
    <source>
        <dbReference type="ARBA" id="ARBA00069372"/>
    </source>
</evidence>
<evidence type="ECO:0000313" key="21">
    <source>
        <dbReference type="Proteomes" id="UP000548423"/>
    </source>
</evidence>
<feature type="binding site" evidence="13">
    <location>
        <position position="260"/>
    </location>
    <ligand>
        <name>NADPH</name>
        <dbReference type="ChEBI" id="CHEBI:57783"/>
    </ligand>
</feature>
<reference evidence="21" key="2">
    <citation type="submission" date="2020-08" db="EMBL/GenBank/DDBJ databases">
        <title>The Agave Microbiome: Exploring the role of microbial communities in plant adaptations to desert environments.</title>
        <authorList>
            <person name="Partida-Martinez L.P."/>
        </authorList>
    </citation>
    <scope>NUCLEOTIDE SEQUENCE [LARGE SCALE GENOMIC DNA]</scope>
    <source>
        <strain evidence="21">AT2.8</strain>
    </source>
</reference>
<keyword evidence="8 13" id="KW-1208">Phospholipid metabolism</keyword>
<evidence type="ECO:0000256" key="16">
    <source>
        <dbReference type="PIRSR" id="PIRSR000114-3"/>
    </source>
</evidence>
<dbReference type="Pfam" id="PF01210">
    <property type="entry name" value="NAD_Gly3P_dh_N"/>
    <property type="match status" value="1"/>
</dbReference>
<dbReference type="GO" id="GO:0047952">
    <property type="term" value="F:glycerol-3-phosphate dehydrogenase [NAD(P)+] activity"/>
    <property type="evidence" value="ECO:0007669"/>
    <property type="project" value="UniProtKB-UniRule"/>
</dbReference>
<accession>A0A852TA71</accession>
<dbReference type="InterPro" id="IPR036291">
    <property type="entry name" value="NAD(P)-bd_dom_sf"/>
</dbReference>
<dbReference type="FunFam" id="1.10.1040.10:FF:000001">
    <property type="entry name" value="Glycerol-3-phosphate dehydrogenase [NAD(P)+]"/>
    <property type="match status" value="1"/>
</dbReference>
<dbReference type="SUPFAM" id="SSF51735">
    <property type="entry name" value="NAD(P)-binding Rossmann-fold domains"/>
    <property type="match status" value="1"/>
</dbReference>
<comment type="similarity">
    <text evidence="1 13 17">Belongs to the NAD-dependent glycerol-3-phosphate dehydrogenase family.</text>
</comment>
<evidence type="ECO:0000256" key="14">
    <source>
        <dbReference type="PIRSR" id="PIRSR000114-1"/>
    </source>
</evidence>
<dbReference type="NCBIfam" id="NF000940">
    <property type="entry name" value="PRK00094.1-2"/>
    <property type="match status" value="1"/>
</dbReference>
<keyword evidence="4 13" id="KW-0560">Oxidoreductase</keyword>
<keyword evidence="7 13" id="KW-0594">Phospholipid biosynthesis</keyword>
<feature type="binding site" evidence="13">
    <location>
        <position position="36"/>
    </location>
    <ligand>
        <name>NADPH</name>
        <dbReference type="ChEBI" id="CHEBI:57783"/>
    </ligand>
</feature>
<evidence type="ECO:0000256" key="3">
    <source>
        <dbReference type="ARBA" id="ARBA00022857"/>
    </source>
</evidence>
<dbReference type="NCBIfam" id="NF000942">
    <property type="entry name" value="PRK00094.1-4"/>
    <property type="match status" value="1"/>
</dbReference>
<feature type="binding site" evidence="15">
    <location>
        <begin position="260"/>
        <end position="261"/>
    </location>
    <ligand>
        <name>substrate</name>
    </ligand>
</feature>
<feature type="binding site" evidence="15">
    <location>
        <position position="110"/>
    </location>
    <ligand>
        <name>substrate</name>
    </ligand>
</feature>
<feature type="binding site" evidence="13">
    <location>
        <position position="15"/>
    </location>
    <ligand>
        <name>NADPH</name>
        <dbReference type="ChEBI" id="CHEBI:57783"/>
    </ligand>
</feature>
<sequence length="351" mass="37878">MQENKEAVAVIGAGSWGTALAMVLADNEHEVRLWSHNESQVQEINQFHTNKKYLPEISLPELIVGYASLSDALAGIKTVILAVPTKAIREVLGKIRIVQNSPLTIAHVSKGIEPDSLLRISELIAEEMPNELLKAVVVLSGPSHAEEVSLRHPTTVTVSSENMAAAEEIQDLFINHNFRVYTNPDVIGVEIGGALKNIIALAAGITDGLGYGDNAKAALITRGLAEIARLGTKMGANPLTFSGLAGIGDLIVTCTSVHSRNWRAGNLLGKGKNLDEVLDNMGMVVEGVRTTKAAYQLAQKYNVSMPITFALYDVLFNGKNAKNAVDVLMARGKTHEMEDLVNILEERNLED</sequence>
<dbReference type="FunFam" id="3.40.50.720:FF:000019">
    <property type="entry name" value="Glycerol-3-phosphate dehydrogenase [NAD(P)+]"/>
    <property type="match status" value="1"/>
</dbReference>